<feature type="non-terminal residue" evidence="2">
    <location>
        <position position="1"/>
    </location>
</feature>
<evidence type="ECO:0000313" key="2">
    <source>
        <dbReference type="EMBL" id="GAH00991.1"/>
    </source>
</evidence>
<dbReference type="InterPro" id="IPR058592">
    <property type="entry name" value="Gtf3_C"/>
</dbReference>
<dbReference type="SUPFAM" id="SSF53756">
    <property type="entry name" value="UDP-Glycosyltransferase/glycogen phosphorylase"/>
    <property type="match status" value="1"/>
</dbReference>
<name>X1BYV8_9ZZZZ</name>
<dbReference type="AlphaFoldDB" id="X1BYV8"/>
<feature type="domain" description="Glucosyltransferase 3-like C-terminal" evidence="1">
    <location>
        <begin position="2"/>
        <end position="84"/>
    </location>
</feature>
<evidence type="ECO:0000259" key="1">
    <source>
        <dbReference type="Pfam" id="PF26337"/>
    </source>
</evidence>
<organism evidence="2">
    <name type="scientific">marine sediment metagenome</name>
    <dbReference type="NCBI Taxonomy" id="412755"/>
    <lineage>
        <taxon>unclassified sequences</taxon>
        <taxon>metagenomes</taxon>
        <taxon>ecological metagenomes</taxon>
    </lineage>
</organism>
<dbReference type="EMBL" id="BART01024133">
    <property type="protein sequence ID" value="GAH00991.1"/>
    <property type="molecule type" value="Genomic_DNA"/>
</dbReference>
<comment type="caution">
    <text evidence="2">The sequence shown here is derived from an EMBL/GenBank/DDBJ whole genome shotgun (WGS) entry which is preliminary data.</text>
</comment>
<dbReference type="Gene3D" id="3.40.50.2000">
    <property type="entry name" value="Glycogen Phosphorylase B"/>
    <property type="match status" value="1"/>
</dbReference>
<proteinExistence type="predicted"/>
<accession>X1BYV8</accession>
<sequence length="133" mass="15330">IFYHPSLPPDKLLKEIAQYDFGWAGFNDTLNRVHLNTVLPNKLFEYIACGLPVISFPHEALKRFLETHRLGLVIDAVPGLTGRLRDPGMAAIRENVRAHRWDFTVESNIGCIVNMYLQLCEKTASLRYKQRYN</sequence>
<reference evidence="2" key="1">
    <citation type="journal article" date="2014" name="Front. Microbiol.">
        <title>High frequency of phylogenetically diverse reductive dehalogenase-homologous genes in deep subseafloor sedimentary metagenomes.</title>
        <authorList>
            <person name="Kawai M."/>
            <person name="Futagami T."/>
            <person name="Toyoda A."/>
            <person name="Takaki Y."/>
            <person name="Nishi S."/>
            <person name="Hori S."/>
            <person name="Arai W."/>
            <person name="Tsubouchi T."/>
            <person name="Morono Y."/>
            <person name="Uchiyama I."/>
            <person name="Ito T."/>
            <person name="Fujiyama A."/>
            <person name="Inagaki F."/>
            <person name="Takami H."/>
        </authorList>
    </citation>
    <scope>NUCLEOTIDE SEQUENCE</scope>
    <source>
        <strain evidence="2">Expedition CK06-06</strain>
    </source>
</reference>
<protein>
    <recommendedName>
        <fullName evidence="1">Glucosyltransferase 3-like C-terminal domain-containing protein</fullName>
    </recommendedName>
</protein>
<gene>
    <name evidence="2" type="ORF">S01H4_43700</name>
</gene>
<dbReference type="Pfam" id="PF26337">
    <property type="entry name" value="Gtf3_C"/>
    <property type="match status" value="1"/>
</dbReference>